<protein>
    <submittedName>
        <fullName evidence="1">Uncharacterized protein</fullName>
    </submittedName>
</protein>
<gene>
    <name evidence="1" type="ORF">MFMK1_000400</name>
</gene>
<evidence type="ECO:0000313" key="2">
    <source>
        <dbReference type="Proteomes" id="UP001329915"/>
    </source>
</evidence>
<evidence type="ECO:0000313" key="1">
    <source>
        <dbReference type="EMBL" id="WRO20617.1"/>
    </source>
</evidence>
<organism evidence="1 2">
    <name type="scientific">Metallumcola ferriviriculae</name>
    <dbReference type="NCBI Taxonomy" id="3039180"/>
    <lineage>
        <taxon>Bacteria</taxon>
        <taxon>Bacillati</taxon>
        <taxon>Bacillota</taxon>
        <taxon>Clostridia</taxon>
        <taxon>Neomoorellales</taxon>
        <taxon>Desulfitibacteraceae</taxon>
        <taxon>Metallumcola</taxon>
    </lineage>
</organism>
<dbReference type="KEGG" id="dbc:MFMK1_000400"/>
<keyword evidence="2" id="KW-1185">Reference proteome</keyword>
<reference evidence="1 2" key="1">
    <citation type="submission" date="2023-04" db="EMBL/GenBank/DDBJ databases">
        <authorList>
            <person name="Hsu D."/>
        </authorList>
    </citation>
    <scope>NUCLEOTIDE SEQUENCE [LARGE SCALE GENOMIC DNA]</scope>
    <source>
        <strain evidence="1 2">MK1</strain>
    </source>
</reference>
<accession>A0AAU0UK70</accession>
<sequence>MVRNIRLVKGEQAVALSREAGKSCSTSLNQLASPQRIVNAVLCHFNTPSFIITGTIDGPIWVWIMHSGQSDTVYHLEYWPETSPSRIYLFTNANPYWSVIQLQRCLGIRSYGLSVIKGGL</sequence>
<dbReference type="Proteomes" id="UP001329915">
    <property type="component" value="Chromosome"/>
</dbReference>
<proteinExistence type="predicted"/>
<dbReference type="RefSeq" id="WP_366923506.1">
    <property type="nucleotide sequence ID" value="NZ_CP121694.1"/>
</dbReference>
<dbReference type="AlphaFoldDB" id="A0AAU0UK70"/>
<name>A0AAU0UK70_9FIRM</name>
<dbReference type="EMBL" id="CP121694">
    <property type="protein sequence ID" value="WRO20617.1"/>
    <property type="molecule type" value="Genomic_DNA"/>
</dbReference>